<dbReference type="GO" id="GO:0003677">
    <property type="term" value="F:DNA binding"/>
    <property type="evidence" value="ECO:0007669"/>
    <property type="project" value="UniProtKB-KW"/>
</dbReference>
<evidence type="ECO:0000256" key="1">
    <source>
        <dbReference type="ARBA" id="ARBA00008428"/>
    </source>
</evidence>
<accession>A0A4P7KR56</accession>
<dbReference type="Gene3D" id="3.40.50.300">
    <property type="entry name" value="P-loop containing nucleotide triphosphate hydrolases"/>
    <property type="match status" value="1"/>
</dbReference>
<dbReference type="GO" id="GO:0016887">
    <property type="term" value="F:ATP hydrolysis activity"/>
    <property type="evidence" value="ECO:0007669"/>
    <property type="project" value="RHEA"/>
</dbReference>
<dbReference type="GO" id="GO:0043139">
    <property type="term" value="F:5'-3' DNA helicase activity"/>
    <property type="evidence" value="ECO:0007669"/>
    <property type="project" value="UniProtKB-EC"/>
</dbReference>
<dbReference type="PANTHER" id="PTHR30153:SF2">
    <property type="entry name" value="REPLICATIVE DNA HELICASE"/>
    <property type="match status" value="1"/>
</dbReference>
<evidence type="ECO:0000256" key="4">
    <source>
        <dbReference type="ARBA" id="ARBA00022741"/>
    </source>
</evidence>
<dbReference type="InterPro" id="IPR007694">
    <property type="entry name" value="DNA_helicase_DnaB-like_C"/>
</dbReference>
<dbReference type="Gene3D" id="1.10.860.10">
    <property type="entry name" value="DNAb Helicase, Chain A"/>
    <property type="match status" value="1"/>
</dbReference>
<dbReference type="PROSITE" id="PS51199">
    <property type="entry name" value="SF4_HELICASE"/>
    <property type="match status" value="1"/>
</dbReference>
<dbReference type="GeneID" id="96876303"/>
<dbReference type="KEGG" id="ans:ArsFIN_10790"/>
<organism evidence="13 14">
    <name type="scientific">Arsenophonus nasoniae</name>
    <name type="common">son-killer infecting Nasonia vitripennis</name>
    <dbReference type="NCBI Taxonomy" id="638"/>
    <lineage>
        <taxon>Bacteria</taxon>
        <taxon>Pseudomonadati</taxon>
        <taxon>Pseudomonadota</taxon>
        <taxon>Gammaproteobacteria</taxon>
        <taxon>Enterobacterales</taxon>
        <taxon>Morganellaceae</taxon>
        <taxon>Arsenophonus</taxon>
    </lineage>
</organism>
<evidence type="ECO:0000256" key="5">
    <source>
        <dbReference type="ARBA" id="ARBA00022801"/>
    </source>
</evidence>
<comment type="catalytic activity">
    <reaction evidence="11">
        <text>ATP + H2O = ADP + phosphate + H(+)</text>
        <dbReference type="Rhea" id="RHEA:13065"/>
        <dbReference type="ChEBI" id="CHEBI:15377"/>
        <dbReference type="ChEBI" id="CHEBI:15378"/>
        <dbReference type="ChEBI" id="CHEBI:30616"/>
        <dbReference type="ChEBI" id="CHEBI:43474"/>
        <dbReference type="ChEBI" id="CHEBI:456216"/>
        <dbReference type="EC" id="5.6.2.3"/>
    </reaction>
</comment>
<dbReference type="SUPFAM" id="SSF48024">
    <property type="entry name" value="N-terminal domain of DnaB helicase"/>
    <property type="match status" value="1"/>
</dbReference>
<comment type="similarity">
    <text evidence="1">Belongs to the helicase family. DnaB subfamily.</text>
</comment>
<protein>
    <recommendedName>
        <fullName evidence="10">DNA 5'-3' helicase</fullName>
        <ecNumber evidence="10">5.6.2.3</ecNumber>
    </recommendedName>
</protein>
<evidence type="ECO:0000256" key="6">
    <source>
        <dbReference type="ARBA" id="ARBA00022806"/>
    </source>
</evidence>
<keyword evidence="6 13" id="KW-0347">Helicase</keyword>
<dbReference type="Pfam" id="PF03796">
    <property type="entry name" value="DnaB_C"/>
    <property type="match status" value="1"/>
</dbReference>
<evidence type="ECO:0000256" key="7">
    <source>
        <dbReference type="ARBA" id="ARBA00022840"/>
    </source>
</evidence>
<gene>
    <name evidence="13" type="primary">dnaB_1</name>
    <name evidence="13" type="ORF">ArsFIN_10790</name>
</gene>
<proteinExistence type="inferred from homology"/>
<keyword evidence="2" id="KW-0639">Primosome</keyword>
<evidence type="ECO:0000256" key="10">
    <source>
        <dbReference type="ARBA" id="ARBA00044969"/>
    </source>
</evidence>
<keyword evidence="7" id="KW-0067">ATP-binding</keyword>
<dbReference type="AlphaFoldDB" id="A0A4P7KR56"/>
<evidence type="ECO:0000259" key="12">
    <source>
        <dbReference type="PROSITE" id="PS51199"/>
    </source>
</evidence>
<dbReference type="Pfam" id="PF00772">
    <property type="entry name" value="DnaB"/>
    <property type="match status" value="1"/>
</dbReference>
<evidence type="ECO:0000313" key="13">
    <source>
        <dbReference type="EMBL" id="QBY42527.1"/>
    </source>
</evidence>
<dbReference type="GO" id="GO:1990077">
    <property type="term" value="C:primosome complex"/>
    <property type="evidence" value="ECO:0007669"/>
    <property type="project" value="UniProtKB-KW"/>
</dbReference>
<dbReference type="EMBL" id="CP038613">
    <property type="protein sequence ID" value="QBY42527.1"/>
    <property type="molecule type" value="Genomic_DNA"/>
</dbReference>
<dbReference type="Proteomes" id="UP000295134">
    <property type="component" value="Chromosome"/>
</dbReference>
<dbReference type="InterPro" id="IPR027417">
    <property type="entry name" value="P-loop_NTPase"/>
</dbReference>
<evidence type="ECO:0000256" key="8">
    <source>
        <dbReference type="ARBA" id="ARBA00023125"/>
    </source>
</evidence>
<evidence type="ECO:0000256" key="9">
    <source>
        <dbReference type="ARBA" id="ARBA00023235"/>
    </source>
</evidence>
<sequence>MRYSINQVPNNIAAEQSVIGGLLIDPMSDNASKVFSLLSPDDFYATHHRLIYAEMRAMSRRRQAIDIITVDEALSKSGMAKKAGGFAYLAEIAKNIPSAANIVSYAKSIKECAVERYTVEKTIEIQQLFIQPNTLEFSDKIDMAQRLIDEAAKFGKVGYKTGLSRIDDVLDNTFTEICNRQDNPEKHCGLKTGFRDFDDLLKPKQIVNGSLFVIGARPKVGKTTVLTEMARNVSNQGKVVLLFSMEMTDSQLAERMLSQQSNLNSNRFYEKLAEHEWDELSNAMGRLKQCPNIWIDDTPAMTLHHIQSECRKIKRKIGDIGFIGVDYLTLMQTEKADRNDLAYGNITKGLKVLAKELNTVVVLLTQLNRSLEQRTNKRPMPSDSRDTGQIEQDCDYWLGIHRESVYDTEADKTLTELILRLNRHGKTGTVYVDQKGLSIFPIDQHVAAAKSQPQKEPKRYSDKKF</sequence>
<keyword evidence="3" id="KW-0235">DNA replication</keyword>
<dbReference type="PANTHER" id="PTHR30153">
    <property type="entry name" value="REPLICATIVE DNA HELICASE DNAB"/>
    <property type="match status" value="1"/>
</dbReference>
<dbReference type="RefSeq" id="WP_246067341.1">
    <property type="nucleotide sequence ID" value="NZ_CP038613.1"/>
</dbReference>
<dbReference type="InterPro" id="IPR036185">
    <property type="entry name" value="DNA_heli_DnaB-like_N_sf"/>
</dbReference>
<keyword evidence="4" id="KW-0547">Nucleotide-binding</keyword>
<keyword evidence="5 13" id="KW-0378">Hydrolase</keyword>
<dbReference type="InterPro" id="IPR007693">
    <property type="entry name" value="DNA_helicase_DnaB-like_N"/>
</dbReference>
<keyword evidence="8" id="KW-0238">DNA-binding</keyword>
<evidence type="ECO:0000256" key="11">
    <source>
        <dbReference type="ARBA" id="ARBA00048954"/>
    </source>
</evidence>
<reference evidence="13 14" key="1">
    <citation type="submission" date="2019-03" db="EMBL/GenBank/DDBJ databases">
        <title>Long-read sequencing reveals hyperdense prophage content in a complex bacterial symbiont genome.</title>
        <authorList>
            <person name="Frost C.L."/>
            <person name="Siozios S."/>
            <person name="Nadal-Jimenez P."/>
            <person name="Brockhurst M.A."/>
            <person name="King K.C."/>
            <person name="Darby A.C."/>
            <person name="Hurst G.D.D."/>
        </authorList>
    </citation>
    <scope>NUCLEOTIDE SEQUENCE [LARGE SCALE GENOMIC DNA]</scope>
    <source>
        <strain evidence="13 14">FIN</strain>
    </source>
</reference>
<dbReference type="InterPro" id="IPR016136">
    <property type="entry name" value="DNA_helicase_N/primase_C"/>
</dbReference>
<name>A0A4P7KR56_9GAMM</name>
<evidence type="ECO:0000256" key="2">
    <source>
        <dbReference type="ARBA" id="ARBA00022515"/>
    </source>
</evidence>
<dbReference type="CDD" id="cd00984">
    <property type="entry name" value="DnaB_C"/>
    <property type="match status" value="1"/>
</dbReference>
<keyword evidence="9" id="KW-0413">Isomerase</keyword>
<evidence type="ECO:0000313" key="14">
    <source>
        <dbReference type="Proteomes" id="UP000295134"/>
    </source>
</evidence>
<dbReference type="SUPFAM" id="SSF52540">
    <property type="entry name" value="P-loop containing nucleoside triphosphate hydrolases"/>
    <property type="match status" value="1"/>
</dbReference>
<dbReference type="GO" id="GO:0005524">
    <property type="term" value="F:ATP binding"/>
    <property type="evidence" value="ECO:0007669"/>
    <property type="project" value="UniProtKB-KW"/>
</dbReference>
<dbReference type="GO" id="GO:0006269">
    <property type="term" value="P:DNA replication, synthesis of primer"/>
    <property type="evidence" value="ECO:0007669"/>
    <property type="project" value="UniProtKB-KW"/>
</dbReference>
<dbReference type="EC" id="5.6.2.3" evidence="10"/>
<feature type="domain" description="SF4 helicase" evidence="12">
    <location>
        <begin position="183"/>
        <end position="448"/>
    </location>
</feature>
<dbReference type="GO" id="GO:0005829">
    <property type="term" value="C:cytosol"/>
    <property type="evidence" value="ECO:0007669"/>
    <property type="project" value="TreeGrafter"/>
</dbReference>
<evidence type="ECO:0000256" key="3">
    <source>
        <dbReference type="ARBA" id="ARBA00022705"/>
    </source>
</evidence>